<protein>
    <submittedName>
        <fullName evidence="2">Uncharacterized protein</fullName>
    </submittedName>
</protein>
<evidence type="ECO:0000313" key="2">
    <source>
        <dbReference type="EMBL" id="CAD6185484.1"/>
    </source>
</evidence>
<name>A0A8S1GRD3_9PELO</name>
<gene>
    <name evidence="2" type="ORF">CAUJ_LOCUS1403</name>
</gene>
<evidence type="ECO:0000313" key="3">
    <source>
        <dbReference type="Proteomes" id="UP000835052"/>
    </source>
</evidence>
<evidence type="ECO:0000256" key="1">
    <source>
        <dbReference type="SAM" id="Phobius"/>
    </source>
</evidence>
<feature type="transmembrane region" description="Helical" evidence="1">
    <location>
        <begin position="104"/>
        <end position="123"/>
    </location>
</feature>
<comment type="caution">
    <text evidence="2">The sequence shown here is derived from an EMBL/GenBank/DDBJ whole genome shotgun (WGS) entry which is preliminary data.</text>
</comment>
<organism evidence="2 3">
    <name type="scientific">Caenorhabditis auriculariae</name>
    <dbReference type="NCBI Taxonomy" id="2777116"/>
    <lineage>
        <taxon>Eukaryota</taxon>
        <taxon>Metazoa</taxon>
        <taxon>Ecdysozoa</taxon>
        <taxon>Nematoda</taxon>
        <taxon>Chromadorea</taxon>
        <taxon>Rhabditida</taxon>
        <taxon>Rhabditina</taxon>
        <taxon>Rhabditomorpha</taxon>
        <taxon>Rhabditoidea</taxon>
        <taxon>Rhabditidae</taxon>
        <taxon>Peloderinae</taxon>
        <taxon>Caenorhabditis</taxon>
    </lineage>
</organism>
<proteinExistence type="predicted"/>
<keyword evidence="3" id="KW-1185">Reference proteome</keyword>
<feature type="transmembrane region" description="Helical" evidence="1">
    <location>
        <begin position="21"/>
        <end position="44"/>
    </location>
</feature>
<keyword evidence="1" id="KW-0812">Transmembrane</keyword>
<keyword evidence="1" id="KW-0472">Membrane</keyword>
<feature type="transmembrane region" description="Helical" evidence="1">
    <location>
        <begin position="50"/>
        <end position="71"/>
    </location>
</feature>
<keyword evidence="1" id="KW-1133">Transmembrane helix</keyword>
<accession>A0A8S1GRD3</accession>
<reference evidence="2" key="1">
    <citation type="submission" date="2020-10" db="EMBL/GenBank/DDBJ databases">
        <authorList>
            <person name="Kikuchi T."/>
        </authorList>
    </citation>
    <scope>NUCLEOTIDE SEQUENCE</scope>
    <source>
        <strain evidence="2">NKZ352</strain>
    </source>
</reference>
<dbReference type="EMBL" id="CAJGYM010000002">
    <property type="protein sequence ID" value="CAD6185484.1"/>
    <property type="molecule type" value="Genomic_DNA"/>
</dbReference>
<dbReference type="Proteomes" id="UP000835052">
    <property type="component" value="Unassembled WGS sequence"/>
</dbReference>
<sequence length="139" mass="15864">MSSITTTVGNQAKYLCPAETFSFECAVYMFVVGVALFCVKYKTVGRYSRYTAPFMFIMLGTLETFYLFCVLDTVLKQCIAFFDPICYHASAIAIPIMFYGPGVMTYVFLVTIAFEILLFAVFYKEISMKTHEKLQNEDI</sequence>
<dbReference type="AlphaFoldDB" id="A0A8S1GRD3"/>